<evidence type="ECO:0000313" key="6">
    <source>
        <dbReference type="Proteomes" id="UP000469125"/>
    </source>
</evidence>
<comment type="subcellular location">
    <subcellularLocation>
        <location evidence="1 4">Spore core</location>
    </subcellularLocation>
</comment>
<accession>A0A6N8FIN0</accession>
<dbReference type="HAMAP" id="MF_00667">
    <property type="entry name" value="SspH"/>
    <property type="match status" value="1"/>
</dbReference>
<evidence type="ECO:0000256" key="2">
    <source>
        <dbReference type="ARBA" id="ARBA00006573"/>
    </source>
</evidence>
<comment type="induction">
    <text evidence="4">Expressed only in the forespore compartment of sporulating cells.</text>
</comment>
<dbReference type="InterPro" id="IPR012610">
    <property type="entry name" value="SASP_SspH"/>
</dbReference>
<protein>
    <recommendedName>
        <fullName evidence="4">Small, acid-soluble spore protein H</fullName>
        <shortName evidence="4">SASP H</shortName>
    </recommendedName>
</protein>
<organism evidence="5 6">
    <name type="scientific">Ornithinibacillus caprae</name>
    <dbReference type="NCBI Taxonomy" id="2678566"/>
    <lineage>
        <taxon>Bacteria</taxon>
        <taxon>Bacillati</taxon>
        <taxon>Bacillota</taxon>
        <taxon>Bacilli</taxon>
        <taxon>Bacillales</taxon>
        <taxon>Bacillaceae</taxon>
        <taxon>Ornithinibacillus</taxon>
    </lineage>
</organism>
<keyword evidence="6" id="KW-1185">Reference proteome</keyword>
<dbReference type="Pfam" id="PF08141">
    <property type="entry name" value="SspH"/>
    <property type="match status" value="1"/>
</dbReference>
<name>A0A6N8FIN0_9BACI</name>
<dbReference type="GO" id="GO:0042601">
    <property type="term" value="C:endospore-forming forespore"/>
    <property type="evidence" value="ECO:0007669"/>
    <property type="project" value="InterPro"/>
</dbReference>
<comment type="caution">
    <text evidence="5">The sequence shown here is derived from an EMBL/GenBank/DDBJ whole genome shotgun (WGS) entry which is preliminary data.</text>
</comment>
<dbReference type="AlphaFoldDB" id="A0A6N8FIN0"/>
<sequence>MQKLRAEEIAQSPDMKNVIYNGKPVYIQHVNNNNETARVFLLDNPEQEFDAQLSRLFEK</sequence>
<reference evidence="5 6" key="1">
    <citation type="submission" date="2019-11" db="EMBL/GenBank/DDBJ databases">
        <authorList>
            <person name="Li X."/>
        </authorList>
    </citation>
    <scope>NUCLEOTIDE SEQUENCE [LARGE SCALE GENOMIC DNA]</scope>
    <source>
        <strain evidence="5 6">L9</strain>
    </source>
</reference>
<dbReference type="GO" id="GO:0030435">
    <property type="term" value="P:sporulation resulting in formation of a cellular spore"/>
    <property type="evidence" value="ECO:0007669"/>
    <property type="project" value="UniProtKB-KW"/>
</dbReference>
<dbReference type="Proteomes" id="UP000469125">
    <property type="component" value="Unassembled WGS sequence"/>
</dbReference>
<evidence type="ECO:0000256" key="1">
    <source>
        <dbReference type="ARBA" id="ARBA00004288"/>
    </source>
</evidence>
<evidence type="ECO:0000313" key="5">
    <source>
        <dbReference type="EMBL" id="MUK88536.1"/>
    </source>
</evidence>
<evidence type="ECO:0000256" key="3">
    <source>
        <dbReference type="ARBA" id="ARBA00022969"/>
    </source>
</evidence>
<evidence type="ECO:0000256" key="4">
    <source>
        <dbReference type="HAMAP-Rule" id="MF_00667"/>
    </source>
</evidence>
<comment type="similarity">
    <text evidence="2 4">Belongs to the SspH family.</text>
</comment>
<dbReference type="GO" id="GO:0030436">
    <property type="term" value="P:asexual sporulation"/>
    <property type="evidence" value="ECO:0007669"/>
    <property type="project" value="UniProtKB-UniRule"/>
</dbReference>
<keyword evidence="3 4" id="KW-0749">Sporulation</keyword>
<dbReference type="NCBIfam" id="TIGR02861">
    <property type="entry name" value="SASP_H"/>
    <property type="match status" value="1"/>
</dbReference>
<proteinExistence type="evidence at transcript level"/>
<dbReference type="RefSeq" id="WP_155668529.1">
    <property type="nucleotide sequence ID" value="NZ_WOCA01000006.1"/>
</dbReference>
<gene>
    <name evidence="4" type="primary">sspH</name>
    <name evidence="5" type="ORF">GMD78_09055</name>
</gene>
<dbReference type="EMBL" id="WOCA01000006">
    <property type="protein sequence ID" value="MUK88536.1"/>
    <property type="molecule type" value="Genomic_DNA"/>
</dbReference>